<comment type="caution">
    <text evidence="2">The sequence shown here is derived from an EMBL/GenBank/DDBJ whole genome shotgun (WGS) entry which is preliminary data.</text>
</comment>
<name>A0AAD8XCR3_GLOAC</name>
<evidence type="ECO:0000313" key="3">
    <source>
        <dbReference type="Proteomes" id="UP001244207"/>
    </source>
</evidence>
<dbReference type="RefSeq" id="XP_060362994.1">
    <property type="nucleotide sequence ID" value="XM_060502902.1"/>
</dbReference>
<accession>A0AAD8XCR3</accession>
<keyword evidence="3" id="KW-1185">Reference proteome</keyword>
<organism evidence="2 3">
    <name type="scientific">Glomerella acutata</name>
    <name type="common">Colletotrichum acutatum</name>
    <dbReference type="NCBI Taxonomy" id="27357"/>
    <lineage>
        <taxon>Eukaryota</taxon>
        <taxon>Fungi</taxon>
        <taxon>Dikarya</taxon>
        <taxon>Ascomycota</taxon>
        <taxon>Pezizomycotina</taxon>
        <taxon>Sordariomycetes</taxon>
        <taxon>Hypocreomycetidae</taxon>
        <taxon>Glomerellales</taxon>
        <taxon>Glomerellaceae</taxon>
        <taxon>Colletotrichum</taxon>
        <taxon>Colletotrichum acutatum species complex</taxon>
    </lineage>
</organism>
<dbReference type="Proteomes" id="UP001244207">
    <property type="component" value="Unassembled WGS sequence"/>
</dbReference>
<proteinExistence type="predicted"/>
<reference evidence="2" key="1">
    <citation type="submission" date="2021-12" db="EMBL/GenBank/DDBJ databases">
        <title>Comparative genomics, transcriptomics and evolutionary studies reveal genomic signatures of adaptation to plant cell wall in hemibiotrophic fungi.</title>
        <authorList>
            <consortium name="DOE Joint Genome Institute"/>
            <person name="Baroncelli R."/>
            <person name="Diaz J.F."/>
            <person name="Benocci T."/>
            <person name="Peng M."/>
            <person name="Battaglia E."/>
            <person name="Haridas S."/>
            <person name="Andreopoulos W."/>
            <person name="Labutti K."/>
            <person name="Pangilinan J."/>
            <person name="Floch G.L."/>
            <person name="Makela M.R."/>
            <person name="Henrissat B."/>
            <person name="Grigoriev I.V."/>
            <person name="Crouch J.A."/>
            <person name="De Vries R.P."/>
            <person name="Sukno S.A."/>
            <person name="Thon M.R."/>
        </authorList>
    </citation>
    <scope>NUCLEOTIDE SEQUENCE</scope>
    <source>
        <strain evidence="2">CBS 112980</strain>
    </source>
</reference>
<dbReference type="EMBL" id="JAHMHS010000072">
    <property type="protein sequence ID" value="KAK1722939.1"/>
    <property type="molecule type" value="Genomic_DNA"/>
</dbReference>
<dbReference type="AlphaFoldDB" id="A0AAD8XCR3"/>
<protein>
    <submittedName>
        <fullName evidence="2">Uncharacterized protein</fullName>
    </submittedName>
</protein>
<gene>
    <name evidence="2" type="ORF">BDZ83DRAFT_409706</name>
</gene>
<evidence type="ECO:0000313" key="2">
    <source>
        <dbReference type="EMBL" id="KAK1722939.1"/>
    </source>
</evidence>
<evidence type="ECO:0000256" key="1">
    <source>
        <dbReference type="SAM" id="MobiDB-lite"/>
    </source>
</evidence>
<feature type="region of interest" description="Disordered" evidence="1">
    <location>
        <begin position="1"/>
        <end position="48"/>
    </location>
</feature>
<sequence>MKLFQRDRPAGSGREGGGLSTKRGRAVPGRNDHLSRAQVAPNHARVGSSVWRTRKTGLTKECGRLCGMSRSMNCRWSRMSFATAAMQGEGCPEVR</sequence>
<dbReference type="GeneID" id="85386801"/>